<evidence type="ECO:0000256" key="1">
    <source>
        <dbReference type="ARBA" id="ARBA00004432"/>
    </source>
</evidence>
<comment type="catalytic activity">
    <reaction evidence="20">
        <text>D-glucuronate(out) + H(+)(out) = D-glucuronate(in) + H(+)(in)</text>
        <dbReference type="Rhea" id="RHEA:72591"/>
        <dbReference type="ChEBI" id="CHEBI:15378"/>
        <dbReference type="ChEBI" id="CHEBI:58720"/>
    </reaction>
    <physiologicalReaction direction="left-to-right" evidence="20">
        <dbReference type="Rhea" id="RHEA:72592"/>
    </physiologicalReaction>
</comment>
<feature type="transmembrane region" description="Helical" evidence="27">
    <location>
        <begin position="36"/>
        <end position="64"/>
    </location>
</feature>
<dbReference type="STRING" id="407821.A0A087TE83"/>
<dbReference type="FunFam" id="1.20.1250.20:FF:000067">
    <property type="entry name" value="sialin isoform X2"/>
    <property type="match status" value="1"/>
</dbReference>
<dbReference type="GO" id="GO:0030672">
    <property type="term" value="C:synaptic vesicle membrane"/>
    <property type="evidence" value="ECO:0007669"/>
    <property type="project" value="UniProtKB-SubCell"/>
</dbReference>
<keyword evidence="12" id="KW-0325">Glycoprotein</keyword>
<keyword evidence="10" id="KW-0770">Synapse</keyword>
<feature type="domain" description="Major facilitator superfamily (MFS) profile" evidence="28">
    <location>
        <begin position="34"/>
        <end position="489"/>
    </location>
</feature>
<evidence type="ECO:0000256" key="6">
    <source>
        <dbReference type="ARBA" id="ARBA00022475"/>
    </source>
</evidence>
<feature type="transmembrane region" description="Helical" evidence="27">
    <location>
        <begin position="202"/>
        <end position="224"/>
    </location>
</feature>
<accession>A0A087TE83</accession>
<dbReference type="PROSITE" id="PS50850">
    <property type="entry name" value="MFS"/>
    <property type="match status" value="1"/>
</dbReference>
<dbReference type="GO" id="GO:0006820">
    <property type="term" value="P:monoatomic anion transport"/>
    <property type="evidence" value="ECO:0007669"/>
    <property type="project" value="TreeGrafter"/>
</dbReference>
<dbReference type="GO" id="GO:0016323">
    <property type="term" value="C:basolateral plasma membrane"/>
    <property type="evidence" value="ECO:0007669"/>
    <property type="project" value="UniProtKB-SubCell"/>
</dbReference>
<evidence type="ECO:0000256" key="10">
    <source>
        <dbReference type="ARBA" id="ARBA00023018"/>
    </source>
</evidence>
<evidence type="ECO:0000256" key="21">
    <source>
        <dbReference type="ARBA" id="ARBA00056891"/>
    </source>
</evidence>
<comment type="function">
    <text evidence="21">Receptor for CM101, a polysaccharide produced by group B Streptococcus with antipathoangiogenic properties.</text>
</comment>
<feature type="transmembrane region" description="Helical" evidence="27">
    <location>
        <begin position="286"/>
        <end position="305"/>
    </location>
</feature>
<feature type="transmembrane region" description="Helical" evidence="27">
    <location>
        <begin position="141"/>
        <end position="160"/>
    </location>
</feature>
<dbReference type="SUPFAM" id="SSF103473">
    <property type="entry name" value="MFS general substrate transporter"/>
    <property type="match status" value="1"/>
</dbReference>
<evidence type="ECO:0000256" key="12">
    <source>
        <dbReference type="ARBA" id="ARBA00023180"/>
    </source>
</evidence>
<comment type="catalytic activity">
    <reaction evidence="15">
        <text>2 nitrate(out) + H(+)(out) = 2 nitrate(in) + H(+)(in)</text>
        <dbReference type="Rhea" id="RHEA:71539"/>
        <dbReference type="ChEBI" id="CHEBI:15378"/>
        <dbReference type="ChEBI" id="CHEBI:17632"/>
    </reaction>
    <physiologicalReaction direction="left-to-right" evidence="15">
        <dbReference type="Rhea" id="RHEA:71540"/>
    </physiologicalReaction>
</comment>
<feature type="transmembrane region" description="Helical" evidence="27">
    <location>
        <begin position="462"/>
        <end position="481"/>
    </location>
</feature>
<feature type="non-terminal residue" evidence="29">
    <location>
        <position position="542"/>
    </location>
</feature>
<keyword evidence="5" id="KW-0813">Transport</keyword>
<evidence type="ECO:0000259" key="28">
    <source>
        <dbReference type="PROSITE" id="PS50850"/>
    </source>
</evidence>
<keyword evidence="13" id="KW-0458">Lysosome</keyword>
<comment type="catalytic activity">
    <reaction evidence="18">
        <text>N-acetyl-L-aspartyl-L-glutamate(out) = N-acetyl-L-aspartyl-L-glutamate(in)</text>
        <dbReference type="Rhea" id="RHEA:72599"/>
        <dbReference type="ChEBI" id="CHEBI:76931"/>
    </reaction>
    <physiologicalReaction direction="left-to-right" evidence="18">
        <dbReference type="Rhea" id="RHEA:72600"/>
    </physiologicalReaction>
</comment>
<evidence type="ECO:0000256" key="8">
    <source>
        <dbReference type="ARBA" id="ARBA00022847"/>
    </source>
</evidence>
<evidence type="ECO:0000256" key="15">
    <source>
        <dbReference type="ARBA" id="ARBA00050101"/>
    </source>
</evidence>
<evidence type="ECO:0000256" key="9">
    <source>
        <dbReference type="ARBA" id="ARBA00022989"/>
    </source>
</evidence>
<feature type="transmembrane region" description="Helical" evidence="27">
    <location>
        <begin position="236"/>
        <end position="256"/>
    </location>
</feature>
<feature type="transmembrane region" description="Helical" evidence="27">
    <location>
        <begin position="114"/>
        <end position="134"/>
    </location>
</feature>
<evidence type="ECO:0000256" key="26">
    <source>
        <dbReference type="SAM" id="MobiDB-lite"/>
    </source>
</evidence>
<evidence type="ECO:0000256" key="18">
    <source>
        <dbReference type="ARBA" id="ARBA00051403"/>
    </source>
</evidence>
<dbReference type="InterPro" id="IPR036259">
    <property type="entry name" value="MFS_trans_sf"/>
</dbReference>
<protein>
    <recommendedName>
        <fullName evidence="22">Sialin</fullName>
    </recommendedName>
    <alternativeName>
        <fullName evidence="25">H(+)/nitrate cotransporter</fullName>
    </alternativeName>
    <alternativeName>
        <fullName evidence="23">H(+)/sialic acid cotransporter</fullName>
    </alternativeName>
    <alternativeName>
        <fullName evidence="24">Vesicular excitatory amino acid transporter</fullName>
    </alternativeName>
</protein>
<keyword evidence="14" id="KW-0968">Cytoplasmic vesicle</keyword>
<dbReference type="Gene3D" id="1.20.1250.20">
    <property type="entry name" value="MFS general substrate transporter like domains"/>
    <property type="match status" value="2"/>
</dbReference>
<evidence type="ECO:0000256" key="25">
    <source>
        <dbReference type="ARBA" id="ARBA00081925"/>
    </source>
</evidence>
<feature type="transmembrane region" description="Helical" evidence="27">
    <location>
        <begin position="166"/>
        <end position="190"/>
    </location>
</feature>
<feature type="compositionally biased region" description="Polar residues" evidence="26">
    <location>
        <begin position="496"/>
        <end position="525"/>
    </location>
</feature>
<evidence type="ECO:0000256" key="5">
    <source>
        <dbReference type="ARBA" id="ARBA00022448"/>
    </source>
</evidence>
<evidence type="ECO:0000256" key="23">
    <source>
        <dbReference type="ARBA" id="ARBA00080244"/>
    </source>
</evidence>
<dbReference type="InterPro" id="IPR050382">
    <property type="entry name" value="MFS_Na/Anion_cotransporter"/>
</dbReference>
<organism evidence="29 30">
    <name type="scientific">Stegodyphus mimosarum</name>
    <name type="common">African social velvet spider</name>
    <dbReference type="NCBI Taxonomy" id="407821"/>
    <lineage>
        <taxon>Eukaryota</taxon>
        <taxon>Metazoa</taxon>
        <taxon>Ecdysozoa</taxon>
        <taxon>Arthropoda</taxon>
        <taxon>Chelicerata</taxon>
        <taxon>Arachnida</taxon>
        <taxon>Araneae</taxon>
        <taxon>Araneomorphae</taxon>
        <taxon>Entelegynae</taxon>
        <taxon>Eresoidea</taxon>
        <taxon>Eresidae</taxon>
        <taxon>Stegodyphus</taxon>
    </lineage>
</organism>
<evidence type="ECO:0000256" key="4">
    <source>
        <dbReference type="ARBA" id="ARBA00004656"/>
    </source>
</evidence>
<reference evidence="29 30" key="1">
    <citation type="submission" date="2013-11" db="EMBL/GenBank/DDBJ databases">
        <title>Genome sequencing of Stegodyphus mimosarum.</title>
        <authorList>
            <person name="Bechsgaard J."/>
        </authorList>
    </citation>
    <scope>NUCLEOTIDE SEQUENCE [LARGE SCALE GENOMIC DNA]</scope>
</reference>
<keyword evidence="8" id="KW-0769">Symport</keyword>
<name>A0A087TE83_STEMI</name>
<dbReference type="GO" id="GO:0005765">
    <property type="term" value="C:lysosomal membrane"/>
    <property type="evidence" value="ECO:0007669"/>
    <property type="project" value="UniProtKB-SubCell"/>
</dbReference>
<dbReference type="FunFam" id="1.20.1250.20:FF:000003">
    <property type="entry name" value="Solute carrier family 17 member 3"/>
    <property type="match status" value="1"/>
</dbReference>
<evidence type="ECO:0000256" key="24">
    <source>
        <dbReference type="ARBA" id="ARBA00081195"/>
    </source>
</evidence>
<comment type="subcellular location">
    <subcellularLocation>
        <location evidence="2">Basolateral cell membrane</location>
        <topology evidence="2">Multi-pass membrane protein</topology>
    </subcellularLocation>
    <subcellularLocation>
        <location evidence="3">Cytoplasmic vesicle</location>
        <location evidence="3">Secretory vesicle membrane</location>
        <topology evidence="3">Multi-pass membrane protein</topology>
    </subcellularLocation>
    <subcellularLocation>
        <location evidence="1">Cytoplasmic vesicle</location>
        <location evidence="1">Secretory vesicle</location>
        <location evidence="1">Synaptic vesicle membrane</location>
    </subcellularLocation>
    <subcellularLocation>
        <location evidence="4">Lysosome membrane</location>
    </subcellularLocation>
</comment>
<evidence type="ECO:0000313" key="29">
    <source>
        <dbReference type="EMBL" id="KFM63422.1"/>
    </source>
</evidence>
<keyword evidence="30" id="KW-1185">Reference proteome</keyword>
<keyword evidence="7 27" id="KW-0812">Transmembrane</keyword>
<evidence type="ECO:0000256" key="27">
    <source>
        <dbReference type="SAM" id="Phobius"/>
    </source>
</evidence>
<dbReference type="GO" id="GO:0015293">
    <property type="term" value="F:symporter activity"/>
    <property type="evidence" value="ECO:0007669"/>
    <property type="project" value="UniProtKB-KW"/>
</dbReference>
<proteinExistence type="predicted"/>
<feature type="region of interest" description="Disordered" evidence="26">
    <location>
        <begin position="496"/>
        <end position="542"/>
    </location>
</feature>
<evidence type="ECO:0000256" key="19">
    <source>
        <dbReference type="ARBA" id="ARBA00051447"/>
    </source>
</evidence>
<evidence type="ECO:0000256" key="17">
    <source>
        <dbReference type="ARBA" id="ARBA00050625"/>
    </source>
</evidence>
<dbReference type="GO" id="GO:0046942">
    <property type="term" value="P:carboxylic acid transport"/>
    <property type="evidence" value="ECO:0007669"/>
    <property type="project" value="UniProtKB-ARBA"/>
</dbReference>
<comment type="catalytic activity">
    <reaction evidence="16">
        <text>L-aspartate(out) = L-aspartate(in)</text>
        <dbReference type="Rhea" id="RHEA:66332"/>
        <dbReference type="ChEBI" id="CHEBI:29991"/>
    </reaction>
    <physiologicalReaction direction="left-to-right" evidence="16">
        <dbReference type="Rhea" id="RHEA:66333"/>
    </physiologicalReaction>
</comment>
<comment type="catalytic activity">
    <reaction evidence="17">
        <text>N-acetylneuraminate(in) + H(+)(in) = N-acetylneuraminate(out) + H(+)(out)</text>
        <dbReference type="Rhea" id="RHEA:28987"/>
        <dbReference type="ChEBI" id="CHEBI:15378"/>
        <dbReference type="ChEBI" id="CHEBI:35418"/>
    </reaction>
    <physiologicalReaction direction="right-to-left" evidence="17">
        <dbReference type="Rhea" id="RHEA:28989"/>
    </physiologicalReaction>
</comment>
<dbReference type="InterPro" id="IPR020846">
    <property type="entry name" value="MFS_dom"/>
</dbReference>
<evidence type="ECO:0000313" key="30">
    <source>
        <dbReference type="Proteomes" id="UP000054359"/>
    </source>
</evidence>
<keyword evidence="9 27" id="KW-1133">Transmembrane helix</keyword>
<keyword evidence="11 27" id="KW-0472">Membrane</keyword>
<keyword evidence="6" id="KW-1003">Cell membrane</keyword>
<dbReference type="PANTHER" id="PTHR11662">
    <property type="entry name" value="SOLUTE CARRIER FAMILY 17"/>
    <property type="match status" value="1"/>
</dbReference>
<dbReference type="Proteomes" id="UP000054359">
    <property type="component" value="Unassembled WGS sequence"/>
</dbReference>
<comment type="catalytic activity">
    <reaction evidence="19">
        <text>L-glutamate(out) = L-glutamate(in)</text>
        <dbReference type="Rhea" id="RHEA:66336"/>
        <dbReference type="ChEBI" id="CHEBI:29985"/>
    </reaction>
    <physiologicalReaction direction="left-to-right" evidence="19">
        <dbReference type="Rhea" id="RHEA:66337"/>
    </physiologicalReaction>
</comment>
<evidence type="ECO:0000256" key="14">
    <source>
        <dbReference type="ARBA" id="ARBA00023329"/>
    </source>
</evidence>
<feature type="transmembrane region" description="Helical" evidence="27">
    <location>
        <begin position="376"/>
        <end position="407"/>
    </location>
</feature>
<evidence type="ECO:0000256" key="16">
    <source>
        <dbReference type="ARBA" id="ARBA00050554"/>
    </source>
</evidence>
<evidence type="ECO:0000256" key="3">
    <source>
        <dbReference type="ARBA" id="ARBA00004638"/>
    </source>
</evidence>
<dbReference type="PANTHER" id="PTHR11662:SF399">
    <property type="entry name" value="FI19708P1-RELATED"/>
    <property type="match status" value="1"/>
</dbReference>
<sequence>MTMKPKYQSLDAEINEKSPILGTNEIRCTCGFPARYALALLGFIGIFNVYAMRVNLSVALVAMVRKPHLPSELENEGTVIACRELVKPFSYTNSSGQDISRKGEFDWDSNTQGLILGSFFYGYVATQIPGGIIAEKYGAKWLFGVGVLITAVFTLLTPVAARLSVWALVVTRIIEGLGEGVTFPAMNALIGRWVPKLERSRIATLIYSGSPLGTVVALSVSGILSASDFLGGWPSVFYVFGLVGIVWFFFWITLVFESPDEHPRISKEELNYIHQGQDKMSRNNTIPWKSILTSVPVWALVLTHFGQNWGFYTLLTEMPTYLSNILHFDLKKNGTLSALPYLMQAVCAMLASISADKLRATNRFTITTIRKIINSIAFFGPGVCVLAVAFVGCNPVIIVVLLTVSLGLNGFMFSGFNVTHVDMSPEFAGTLMGITNCFANLAGFLAPAYVGYITHEGQSLKNWGIVFLTAAAVYFCSGLLYDFFCSAELQPWGRSQQSEASGQGDSTNQYKKPSIENVSTWTQPSEMHKQVDSTKRSTKLPA</sequence>
<evidence type="ECO:0000256" key="13">
    <source>
        <dbReference type="ARBA" id="ARBA00023228"/>
    </source>
</evidence>
<dbReference type="EMBL" id="KK114824">
    <property type="protein sequence ID" value="KFM63422.1"/>
    <property type="molecule type" value="Genomic_DNA"/>
</dbReference>
<dbReference type="InterPro" id="IPR011701">
    <property type="entry name" value="MFS"/>
</dbReference>
<dbReference type="OrthoDB" id="6410675at2759"/>
<feature type="transmembrane region" description="Helical" evidence="27">
    <location>
        <begin position="427"/>
        <end position="450"/>
    </location>
</feature>
<evidence type="ECO:0000256" key="7">
    <source>
        <dbReference type="ARBA" id="ARBA00022692"/>
    </source>
</evidence>
<evidence type="ECO:0000256" key="11">
    <source>
        <dbReference type="ARBA" id="ARBA00023136"/>
    </source>
</evidence>
<dbReference type="CDD" id="cd17318">
    <property type="entry name" value="MFS_SLC17"/>
    <property type="match status" value="1"/>
</dbReference>
<evidence type="ECO:0000256" key="22">
    <source>
        <dbReference type="ARBA" id="ARBA00069713"/>
    </source>
</evidence>
<evidence type="ECO:0000256" key="20">
    <source>
        <dbReference type="ARBA" id="ARBA00051612"/>
    </source>
</evidence>
<dbReference type="Pfam" id="PF07690">
    <property type="entry name" value="MFS_1"/>
    <property type="match status" value="1"/>
</dbReference>
<gene>
    <name evidence="29" type="ORF">X975_23531</name>
</gene>
<feature type="compositionally biased region" description="Basic and acidic residues" evidence="26">
    <location>
        <begin position="526"/>
        <end position="535"/>
    </location>
</feature>
<feature type="transmembrane region" description="Helical" evidence="27">
    <location>
        <begin position="338"/>
        <end position="355"/>
    </location>
</feature>
<evidence type="ECO:0000256" key="2">
    <source>
        <dbReference type="ARBA" id="ARBA00004554"/>
    </source>
</evidence>
<dbReference type="AlphaFoldDB" id="A0A087TE83"/>
<dbReference type="OMA" id="LFLMAQT"/>